<keyword evidence="4" id="KW-0460">Magnesium</keyword>
<keyword evidence="2" id="KW-0677">Repeat</keyword>
<dbReference type="PANTHER" id="PTHR45791:SF1">
    <property type="entry name" value="CALCIUM AND INTEGRIN BINDING FAMILY MEMBER 1"/>
    <property type="match status" value="1"/>
</dbReference>
<dbReference type="Proteomes" id="UP000005408">
    <property type="component" value="Unassembled WGS sequence"/>
</dbReference>
<dbReference type="InterPro" id="IPR002048">
    <property type="entry name" value="EF_hand_dom"/>
</dbReference>
<feature type="domain" description="EF-hand" evidence="5">
    <location>
        <begin position="101"/>
        <end position="136"/>
    </location>
</feature>
<dbReference type="PROSITE" id="PS50222">
    <property type="entry name" value="EF_HAND_2"/>
    <property type="match status" value="2"/>
</dbReference>
<keyword evidence="1" id="KW-0479">Metal-binding</keyword>
<proteinExistence type="predicted"/>
<protein>
    <recommendedName>
        <fullName evidence="5">EF-hand domain-containing protein</fullName>
    </recommendedName>
</protein>
<evidence type="ECO:0000313" key="7">
    <source>
        <dbReference type="Proteomes" id="UP000005408"/>
    </source>
</evidence>
<evidence type="ECO:0000256" key="4">
    <source>
        <dbReference type="ARBA" id="ARBA00022842"/>
    </source>
</evidence>
<evidence type="ECO:0000256" key="1">
    <source>
        <dbReference type="ARBA" id="ARBA00022723"/>
    </source>
</evidence>
<evidence type="ECO:0000256" key="3">
    <source>
        <dbReference type="ARBA" id="ARBA00022837"/>
    </source>
</evidence>
<feature type="domain" description="EF-hand" evidence="5">
    <location>
        <begin position="143"/>
        <end position="178"/>
    </location>
</feature>
<name>A0A8W8NWY6_MAGGI</name>
<dbReference type="InterPro" id="IPR018247">
    <property type="entry name" value="EF_Hand_1_Ca_BS"/>
</dbReference>
<dbReference type="GO" id="GO:0005509">
    <property type="term" value="F:calcium ion binding"/>
    <property type="evidence" value="ECO:0007669"/>
    <property type="project" value="InterPro"/>
</dbReference>
<dbReference type="AlphaFoldDB" id="A0A8W8NWY6"/>
<dbReference type="InterPro" id="IPR011992">
    <property type="entry name" value="EF-hand-dom_pair"/>
</dbReference>
<evidence type="ECO:0000259" key="5">
    <source>
        <dbReference type="PROSITE" id="PS50222"/>
    </source>
</evidence>
<evidence type="ECO:0000313" key="6">
    <source>
        <dbReference type="EnsemblMetazoa" id="G8935.2:cds"/>
    </source>
</evidence>
<dbReference type="PROSITE" id="PS00018">
    <property type="entry name" value="EF_HAND_1"/>
    <property type="match status" value="2"/>
</dbReference>
<dbReference type="CDD" id="cd00051">
    <property type="entry name" value="EFh"/>
    <property type="match status" value="1"/>
</dbReference>
<dbReference type="InterPro" id="IPR051433">
    <property type="entry name" value="CIBP"/>
</dbReference>
<dbReference type="FunFam" id="1.10.238.10:FF:000079">
    <property type="entry name" value="Calcium and integrin-binding family member 2"/>
    <property type="match status" value="1"/>
</dbReference>
<dbReference type="EnsemblMetazoa" id="G8935.2">
    <property type="protein sequence ID" value="G8935.2:cds"/>
    <property type="gene ID" value="G8935"/>
</dbReference>
<keyword evidence="7" id="KW-1185">Reference proteome</keyword>
<accession>A0A8W8NWY6</accession>
<evidence type="ECO:0000256" key="2">
    <source>
        <dbReference type="ARBA" id="ARBA00022737"/>
    </source>
</evidence>
<organism evidence="6 7">
    <name type="scientific">Magallana gigas</name>
    <name type="common">Pacific oyster</name>
    <name type="synonym">Crassostrea gigas</name>
    <dbReference type="NCBI Taxonomy" id="29159"/>
    <lineage>
        <taxon>Eukaryota</taxon>
        <taxon>Metazoa</taxon>
        <taxon>Spiralia</taxon>
        <taxon>Lophotrochozoa</taxon>
        <taxon>Mollusca</taxon>
        <taxon>Bivalvia</taxon>
        <taxon>Autobranchia</taxon>
        <taxon>Pteriomorphia</taxon>
        <taxon>Ostreida</taxon>
        <taxon>Ostreoidea</taxon>
        <taxon>Ostreidae</taxon>
        <taxon>Magallana</taxon>
    </lineage>
</organism>
<keyword evidence="3" id="KW-0106">Calcium</keyword>
<dbReference type="PANTHER" id="PTHR45791">
    <property type="entry name" value="CALCIUM AND INTEGRIN BINDING FAMILY MEMBER 2"/>
    <property type="match status" value="1"/>
</dbReference>
<sequence>MGTSNSVKTFTEEDLRHYRKLTVFTKNEILHVYEKFQSLGTKDEPLDKDSKISREVMYNLKELRVNPFRDRIVTVFSSRGDGSLTFEDFLDMMSVFSVKSPREVKAEYAFRIYDFDEDDYIGYEDIKELVNRQTGEETLTAMDLERLIDNIYDESDIDEDGTISYPEFENIVENCPELIQ</sequence>
<reference evidence="6" key="1">
    <citation type="submission" date="2022-08" db="UniProtKB">
        <authorList>
            <consortium name="EnsemblMetazoa"/>
        </authorList>
    </citation>
    <scope>IDENTIFICATION</scope>
    <source>
        <strain evidence="6">05x7-T-G4-1.051#20</strain>
    </source>
</reference>
<dbReference type="Pfam" id="PF13499">
    <property type="entry name" value="EF-hand_7"/>
    <property type="match status" value="1"/>
</dbReference>
<dbReference type="SUPFAM" id="SSF47473">
    <property type="entry name" value="EF-hand"/>
    <property type="match status" value="1"/>
</dbReference>
<dbReference type="Gene3D" id="1.10.238.10">
    <property type="entry name" value="EF-hand"/>
    <property type="match status" value="2"/>
</dbReference>
<dbReference type="GO" id="GO:0000287">
    <property type="term" value="F:magnesium ion binding"/>
    <property type="evidence" value="ECO:0007669"/>
    <property type="project" value="TreeGrafter"/>
</dbReference>